<dbReference type="InParanoid" id="Q0UHT0"/>
<dbReference type="AlphaFoldDB" id="Q0UHT0"/>
<sequence length="146" mass="17008">MSDKLKEDIRHVTHRKLVNLTGSAAGTEPCDDPYAISSLRTSQPEPTQFPAVDSLRPDLTPDAKRWVRERIPEAIQQRRMKRRWIAPSDVHVQTLRDGDVKYTELAYELTYGISEEEKGKMVEWDNKARFTKNVIKRAEYRKQVPE</sequence>
<evidence type="ECO:0000256" key="1">
    <source>
        <dbReference type="SAM" id="MobiDB-lite"/>
    </source>
</evidence>
<evidence type="ECO:0000313" key="3">
    <source>
        <dbReference type="Proteomes" id="UP000001055"/>
    </source>
</evidence>
<dbReference type="RefSeq" id="XP_001798993.1">
    <property type="nucleotide sequence ID" value="XM_001798941.1"/>
</dbReference>
<feature type="region of interest" description="Disordered" evidence="1">
    <location>
        <begin position="21"/>
        <end position="55"/>
    </location>
</feature>
<organism evidence="2 3">
    <name type="scientific">Phaeosphaeria nodorum (strain SN15 / ATCC MYA-4574 / FGSC 10173)</name>
    <name type="common">Glume blotch fungus</name>
    <name type="synonym">Parastagonospora nodorum</name>
    <dbReference type="NCBI Taxonomy" id="321614"/>
    <lineage>
        <taxon>Eukaryota</taxon>
        <taxon>Fungi</taxon>
        <taxon>Dikarya</taxon>
        <taxon>Ascomycota</taxon>
        <taxon>Pezizomycotina</taxon>
        <taxon>Dothideomycetes</taxon>
        <taxon>Pleosporomycetidae</taxon>
        <taxon>Pleosporales</taxon>
        <taxon>Pleosporineae</taxon>
        <taxon>Phaeosphaeriaceae</taxon>
        <taxon>Parastagonospora</taxon>
    </lineage>
</organism>
<protein>
    <submittedName>
        <fullName evidence="2">Uncharacterized protein</fullName>
    </submittedName>
</protein>
<accession>Q0UHT0</accession>
<dbReference type="EMBL" id="CH445337">
    <property type="protein sequence ID" value="EAT83852.1"/>
    <property type="molecule type" value="Genomic_DNA"/>
</dbReference>
<proteinExistence type="predicted"/>
<dbReference type="GeneID" id="5975892"/>
<evidence type="ECO:0000313" key="2">
    <source>
        <dbReference type="EMBL" id="EAT83852.1"/>
    </source>
</evidence>
<gene>
    <name evidence="2" type="ORF">SNOG_08684</name>
</gene>
<name>Q0UHT0_PHANO</name>
<dbReference type="VEuPathDB" id="FungiDB:JI435_086840"/>
<dbReference type="KEGG" id="pno:SNOG_08684"/>
<dbReference type="Proteomes" id="UP000001055">
    <property type="component" value="Unassembled WGS sequence"/>
</dbReference>
<reference evidence="3" key="1">
    <citation type="journal article" date="2007" name="Plant Cell">
        <title>Dothideomycete-plant interactions illuminated by genome sequencing and EST analysis of the wheat pathogen Stagonospora nodorum.</title>
        <authorList>
            <person name="Hane J.K."/>
            <person name="Lowe R.G."/>
            <person name="Solomon P.S."/>
            <person name="Tan K.C."/>
            <person name="Schoch C.L."/>
            <person name="Spatafora J.W."/>
            <person name="Crous P.W."/>
            <person name="Kodira C."/>
            <person name="Birren B.W."/>
            <person name="Galagan J.E."/>
            <person name="Torriani S.F."/>
            <person name="McDonald B.A."/>
            <person name="Oliver R.P."/>
        </authorList>
    </citation>
    <scope>NUCLEOTIDE SEQUENCE [LARGE SCALE GENOMIC DNA]</scope>
    <source>
        <strain evidence="3">SN15 / ATCC MYA-4574 / FGSC 10173</strain>
    </source>
</reference>